<accession>A0A428P2X0</accession>
<reference evidence="2 3" key="1">
    <citation type="submission" date="2017-06" db="EMBL/GenBank/DDBJ databases">
        <title>Comparative genomic analysis of Ambrosia Fusariam Clade fungi.</title>
        <authorList>
            <person name="Stajich J.E."/>
            <person name="Carrillo J."/>
            <person name="Kijimoto T."/>
            <person name="Eskalen A."/>
            <person name="O'Donnell K."/>
            <person name="Kasson M."/>
        </authorList>
    </citation>
    <scope>NUCLEOTIDE SEQUENCE [LARGE SCALE GENOMIC DNA]</scope>
    <source>
        <strain evidence="2 3">NRRL62584</strain>
    </source>
</reference>
<evidence type="ECO:0000259" key="1">
    <source>
        <dbReference type="PROSITE" id="PS50011"/>
    </source>
</evidence>
<protein>
    <recommendedName>
        <fullName evidence="1">Protein kinase domain-containing protein</fullName>
    </recommendedName>
</protein>
<dbReference type="InterPro" id="IPR000719">
    <property type="entry name" value="Prot_kinase_dom"/>
</dbReference>
<dbReference type="EMBL" id="NKCI01000218">
    <property type="protein sequence ID" value="RSL47392.1"/>
    <property type="molecule type" value="Genomic_DNA"/>
</dbReference>
<dbReference type="PANTHER" id="PTHR37542:SF3">
    <property type="entry name" value="PRION-INHIBITION AND PROPAGATION HELO DOMAIN-CONTAINING PROTEIN"/>
    <property type="match status" value="1"/>
</dbReference>
<dbReference type="GO" id="GO:0005524">
    <property type="term" value="F:ATP binding"/>
    <property type="evidence" value="ECO:0007669"/>
    <property type="project" value="InterPro"/>
</dbReference>
<comment type="caution">
    <text evidence="2">The sequence shown here is derived from an EMBL/GenBank/DDBJ whole genome shotgun (WGS) entry which is preliminary data.</text>
</comment>
<proteinExistence type="predicted"/>
<name>A0A428P2X0_9HYPO</name>
<evidence type="ECO:0000313" key="2">
    <source>
        <dbReference type="EMBL" id="RSL47392.1"/>
    </source>
</evidence>
<dbReference type="InterPro" id="IPR011009">
    <property type="entry name" value="Kinase-like_dom_sf"/>
</dbReference>
<gene>
    <name evidence="2" type="ORF">CEP54_013417</name>
</gene>
<dbReference type="PROSITE" id="PS50011">
    <property type="entry name" value="PROTEIN_KINASE_DOM"/>
    <property type="match status" value="1"/>
</dbReference>
<dbReference type="OrthoDB" id="1911848at2759"/>
<dbReference type="GO" id="GO:0004672">
    <property type="term" value="F:protein kinase activity"/>
    <property type="evidence" value="ECO:0007669"/>
    <property type="project" value="InterPro"/>
</dbReference>
<dbReference type="Proteomes" id="UP000288168">
    <property type="component" value="Unassembled WGS sequence"/>
</dbReference>
<sequence length="500" mass="56862">MEIAGLALSAISAAPVLAEYGYRLYRRVQDKRRLAPLAQELSMFALDDRKNQLTLLIELAQPVLRSHTVLPEHQERLITTWERLKEHLGQVDELMNVMSANSSIWDSWPRLEARNELIRIGSSGMLTRLRNELRDDVMMLREHLKDSSPLYLSSRDFTIIEVLCEDPTFIRGRSTASRDIQWYLLESKPYLSETKEEARESIEILSSKLSQLQPDSGILPLLGYRDEPGRDGGAFQLIFQGPFDGGLTMPLSSFMGNYLTYSGKPSLNFRVDLCYQLASAVLQTQRLGLVHKNIRPENILIYSLEAVQSPTAKPGENIPALGLCGWQYAREVEQGVTHLTGDIMLQRKIYQHPERQLPTAEREYSMAHDVYSLGVSMLEILRWESVLQLSPPFVSPTFVETFTRLGFQPNEADPGDYYTKFPNKNKAILLAMSENLIPAEAGTKMTRIVCEFLTCLDRKGQELDEEPDEYVINDEADRIKVAMNFVDTALKDLRNIQASI</sequence>
<dbReference type="PANTHER" id="PTHR37542">
    <property type="entry name" value="HELO DOMAIN-CONTAINING PROTEIN-RELATED"/>
    <property type="match status" value="1"/>
</dbReference>
<feature type="domain" description="Protein kinase" evidence="1">
    <location>
        <begin position="112"/>
        <end position="490"/>
    </location>
</feature>
<dbReference type="AlphaFoldDB" id="A0A428P2X0"/>
<keyword evidence="3" id="KW-1185">Reference proteome</keyword>
<organism evidence="2 3">
    <name type="scientific">Fusarium duplospermum</name>
    <dbReference type="NCBI Taxonomy" id="1325734"/>
    <lineage>
        <taxon>Eukaryota</taxon>
        <taxon>Fungi</taxon>
        <taxon>Dikarya</taxon>
        <taxon>Ascomycota</taxon>
        <taxon>Pezizomycotina</taxon>
        <taxon>Sordariomycetes</taxon>
        <taxon>Hypocreomycetidae</taxon>
        <taxon>Hypocreales</taxon>
        <taxon>Nectriaceae</taxon>
        <taxon>Fusarium</taxon>
        <taxon>Fusarium solani species complex</taxon>
    </lineage>
</organism>
<dbReference type="SUPFAM" id="SSF56112">
    <property type="entry name" value="Protein kinase-like (PK-like)"/>
    <property type="match status" value="1"/>
</dbReference>
<evidence type="ECO:0000313" key="3">
    <source>
        <dbReference type="Proteomes" id="UP000288168"/>
    </source>
</evidence>
<dbReference type="STRING" id="1325734.A0A428P2X0"/>
<dbReference type="Gene3D" id="1.10.510.10">
    <property type="entry name" value="Transferase(Phosphotransferase) domain 1"/>
    <property type="match status" value="1"/>
</dbReference>